<evidence type="ECO:0000256" key="3">
    <source>
        <dbReference type="ARBA" id="ARBA00023136"/>
    </source>
</evidence>
<feature type="transmembrane region" description="Helical" evidence="4">
    <location>
        <begin position="293"/>
        <end position="311"/>
    </location>
</feature>
<dbReference type="Pfam" id="PF07690">
    <property type="entry name" value="MFS_1"/>
    <property type="match status" value="1"/>
</dbReference>
<dbReference type="PANTHER" id="PTHR23527:SF1">
    <property type="entry name" value="BLL3282 PROTEIN"/>
    <property type="match status" value="1"/>
</dbReference>
<feature type="transmembrane region" description="Helical" evidence="4">
    <location>
        <begin position="257"/>
        <end position="281"/>
    </location>
</feature>
<evidence type="ECO:0000256" key="2">
    <source>
        <dbReference type="ARBA" id="ARBA00022989"/>
    </source>
</evidence>
<reference evidence="6" key="1">
    <citation type="journal article" date="2023" name="Microbiol Resour">
        <title>Genome Sequences of Rhodoplanes serenus and Two Thermotolerant Strains, Rhodoplanes tepidamans and 'Rhodoplanes cryptolactis,' Further Refine the Genus.</title>
        <authorList>
            <person name="Rayyan A.A."/>
            <person name="Kyndt J.A."/>
        </authorList>
    </citation>
    <scope>NUCLEOTIDE SEQUENCE</scope>
    <source>
        <strain evidence="6">DSM 9987</strain>
    </source>
</reference>
<sequence>MTDSILQGAVAAPAKPAARWGVLFVAWFSFLLTFVDRLAWGNVAIEVGHGLSLPLAALGVFVTAFYVGYVVSNAIGGVACDRLGPRATLTVTLVALAASTFLFSFTASVAWGLAAQAVMGLSAGANPTACVKLMMMWFGKLERGRAMGLLTSATSLGVVVANATVPTLTALFGWQGVYRMLGLVTLSGAVLAWIVLGRRPPALEDGPKAGAETSIRDLVANRNLLLLAAAGFGAMWGTWGFAFWANALMIRGYHVSAIEAGAIVSMFGIGAVFAKPLIGLLSDWLGGDRKKPLVIGCFLGFSVVLILFGHADSIVLFRWLAPFLGVFAFVYTPLMFALIGEAAGVARAGAATGFTNAIWQIGSVIVPSVVGLLYQASSSFTVAFLALAVGPFLAAVCMLFVTEAHAEPRSPA</sequence>
<evidence type="ECO:0000259" key="5">
    <source>
        <dbReference type="PROSITE" id="PS50850"/>
    </source>
</evidence>
<feature type="transmembrane region" description="Helical" evidence="4">
    <location>
        <begin position="351"/>
        <end position="374"/>
    </location>
</feature>
<dbReference type="RefSeq" id="WP_272777295.1">
    <property type="nucleotide sequence ID" value="NZ_JAQQLI010000016.1"/>
</dbReference>
<evidence type="ECO:0000256" key="4">
    <source>
        <dbReference type="SAM" id="Phobius"/>
    </source>
</evidence>
<dbReference type="InterPro" id="IPR036259">
    <property type="entry name" value="MFS_trans_sf"/>
</dbReference>
<feature type="transmembrane region" description="Helical" evidence="4">
    <location>
        <begin position="20"/>
        <end position="40"/>
    </location>
</feature>
<feature type="transmembrane region" description="Helical" evidence="4">
    <location>
        <begin position="87"/>
        <end position="107"/>
    </location>
</feature>
<comment type="caution">
    <text evidence="6">The sequence shown here is derived from an EMBL/GenBank/DDBJ whole genome shotgun (WGS) entry which is preliminary data.</text>
</comment>
<dbReference type="Gene3D" id="1.20.1250.20">
    <property type="entry name" value="MFS general substrate transporter like domains"/>
    <property type="match status" value="2"/>
</dbReference>
<keyword evidence="3 4" id="KW-0472">Membrane</keyword>
<feature type="transmembrane region" description="Helical" evidence="4">
    <location>
        <begin position="177"/>
        <end position="196"/>
    </location>
</feature>
<dbReference type="InterPro" id="IPR052952">
    <property type="entry name" value="MFS-Transporter"/>
</dbReference>
<feature type="transmembrane region" description="Helical" evidence="4">
    <location>
        <begin position="52"/>
        <end position="75"/>
    </location>
</feature>
<keyword evidence="1 4" id="KW-0812">Transmembrane</keyword>
<dbReference type="Proteomes" id="UP001165652">
    <property type="component" value="Unassembled WGS sequence"/>
</dbReference>
<keyword evidence="7" id="KW-1185">Reference proteome</keyword>
<feature type="transmembrane region" description="Helical" evidence="4">
    <location>
        <begin position="317"/>
        <end position="339"/>
    </location>
</feature>
<dbReference type="PROSITE" id="PS50850">
    <property type="entry name" value="MFS"/>
    <property type="match status" value="1"/>
</dbReference>
<feature type="domain" description="Major facilitator superfamily (MFS) profile" evidence="5">
    <location>
        <begin position="22"/>
        <end position="406"/>
    </location>
</feature>
<dbReference type="InterPro" id="IPR020846">
    <property type="entry name" value="MFS_dom"/>
</dbReference>
<dbReference type="PANTHER" id="PTHR23527">
    <property type="entry name" value="BLL3282 PROTEIN"/>
    <property type="match status" value="1"/>
</dbReference>
<gene>
    <name evidence="6" type="ORF">PQJ73_12210</name>
</gene>
<name>A0ABT5JA07_RHOTP</name>
<evidence type="ECO:0000313" key="7">
    <source>
        <dbReference type="Proteomes" id="UP001165652"/>
    </source>
</evidence>
<feature type="transmembrane region" description="Helical" evidence="4">
    <location>
        <begin position="224"/>
        <end position="245"/>
    </location>
</feature>
<keyword evidence="2 4" id="KW-1133">Transmembrane helix</keyword>
<organism evidence="6 7">
    <name type="scientific">Rhodoplanes tepidamans</name>
    <name type="common">Rhodoplanes cryptolactis</name>
    <dbReference type="NCBI Taxonomy" id="200616"/>
    <lineage>
        <taxon>Bacteria</taxon>
        <taxon>Pseudomonadati</taxon>
        <taxon>Pseudomonadota</taxon>
        <taxon>Alphaproteobacteria</taxon>
        <taxon>Hyphomicrobiales</taxon>
        <taxon>Nitrobacteraceae</taxon>
        <taxon>Rhodoplanes</taxon>
    </lineage>
</organism>
<accession>A0ABT5JA07</accession>
<protein>
    <submittedName>
        <fullName evidence="6">MFS transporter</fullName>
    </submittedName>
</protein>
<dbReference type="EMBL" id="JAQQLI010000016">
    <property type="protein sequence ID" value="MDC7786446.1"/>
    <property type="molecule type" value="Genomic_DNA"/>
</dbReference>
<dbReference type="SUPFAM" id="SSF103473">
    <property type="entry name" value="MFS general substrate transporter"/>
    <property type="match status" value="1"/>
</dbReference>
<proteinExistence type="predicted"/>
<reference evidence="6" key="2">
    <citation type="submission" date="2023-02" db="EMBL/GenBank/DDBJ databases">
        <authorList>
            <person name="Rayyan A."/>
            <person name="Meyer T."/>
            <person name="Kyndt J.A."/>
        </authorList>
    </citation>
    <scope>NUCLEOTIDE SEQUENCE</scope>
    <source>
        <strain evidence="6">DSM 9987</strain>
    </source>
</reference>
<feature type="transmembrane region" description="Helical" evidence="4">
    <location>
        <begin position="380"/>
        <end position="401"/>
    </location>
</feature>
<evidence type="ECO:0000313" key="6">
    <source>
        <dbReference type="EMBL" id="MDC7786446.1"/>
    </source>
</evidence>
<feature type="transmembrane region" description="Helical" evidence="4">
    <location>
        <begin position="146"/>
        <end position="165"/>
    </location>
</feature>
<evidence type="ECO:0000256" key="1">
    <source>
        <dbReference type="ARBA" id="ARBA00022692"/>
    </source>
</evidence>
<dbReference type="InterPro" id="IPR011701">
    <property type="entry name" value="MFS"/>
</dbReference>